<accession>A0A6V7Q4F6</accession>
<name>A0A6V7Q4F6_ANACO</name>
<dbReference type="AlphaFoldDB" id="A0A6V7Q4F6"/>
<dbReference type="EMBL" id="LR862132">
    <property type="protein sequence ID" value="CAD1837787.1"/>
    <property type="molecule type" value="Genomic_DNA"/>
</dbReference>
<proteinExistence type="predicted"/>
<organism evidence="1">
    <name type="scientific">Ananas comosus var. bracteatus</name>
    <name type="common">red pineapple</name>
    <dbReference type="NCBI Taxonomy" id="296719"/>
    <lineage>
        <taxon>Eukaryota</taxon>
        <taxon>Viridiplantae</taxon>
        <taxon>Streptophyta</taxon>
        <taxon>Embryophyta</taxon>
        <taxon>Tracheophyta</taxon>
        <taxon>Spermatophyta</taxon>
        <taxon>Magnoliopsida</taxon>
        <taxon>Liliopsida</taxon>
        <taxon>Poales</taxon>
        <taxon>Bromeliaceae</taxon>
        <taxon>Bromelioideae</taxon>
        <taxon>Ananas</taxon>
    </lineage>
</organism>
<evidence type="ECO:0008006" key="2">
    <source>
        <dbReference type="Google" id="ProtNLM"/>
    </source>
</evidence>
<protein>
    <recommendedName>
        <fullName evidence="2">Retrotransposon gag domain-containing protein</fullName>
    </recommendedName>
</protein>
<gene>
    <name evidence="1" type="ORF">CB5_LOCUS20998</name>
</gene>
<reference evidence="1" key="1">
    <citation type="submission" date="2020-07" db="EMBL/GenBank/DDBJ databases">
        <authorList>
            <person name="Lin J."/>
        </authorList>
    </citation>
    <scope>NUCLEOTIDE SEQUENCE</scope>
</reference>
<evidence type="ECO:0000313" key="1">
    <source>
        <dbReference type="EMBL" id="CAD1837787.1"/>
    </source>
</evidence>
<sequence>MVNPNTGAPFQAAYRPVVANVGQQTEIIWELPPPPPVAAYQPQNVEARAGRQVPNIQGINPTVQNFGLPPGPNPVQAQVLVPLQGNNNKIYAQIEEAIRNTFGVGARPAMRPEFRSPYPANIETKHPYPVNWKMPKFDKFSGDETENTVEHVARFMAQCRETAADPFLKLRLFNTLLIKTAFTWYTSLPANFVRDWDELERKFHE</sequence>